<organism evidence="1 2">
    <name type="scientific">Rossellomorea vietnamensis</name>
    <dbReference type="NCBI Taxonomy" id="218284"/>
    <lineage>
        <taxon>Bacteria</taxon>
        <taxon>Bacillati</taxon>
        <taxon>Bacillota</taxon>
        <taxon>Bacilli</taxon>
        <taxon>Bacillales</taxon>
        <taxon>Bacillaceae</taxon>
        <taxon>Rossellomorea</taxon>
    </lineage>
</organism>
<evidence type="ECO:0000313" key="1">
    <source>
        <dbReference type="EMBL" id="UXH43216.1"/>
    </source>
</evidence>
<sequence length="329" mass="36520">MITIKEVARRAQVSSATVSRMLNDSGYVSEEARDRILKVIEETGYVPSENAKSLRTKKTKVIGVVLPKLGSETTSRMVNGLDQVFAEKGYQILLANTNLNASKEIEFIRLLKSRDVEGIVLSATNTSGPLMDEVQKLKIPVVVVGQDLPDTPSVAFNEMMASKDMIEYFIEKKHEKIAFIGVSESDRAVGVLRKQGYLSAMEEHGLRIEEHWIQTAVFDVESGYQAMQNIMEHSKKRPTAVFAVTDRLAIGAMNYIKQAGLRIPKDIALAGVGASELSQYVTPSLTTVDFHYHKAGQEAANMILAQINQEDIPNDKMVLDYRLVKKDSV</sequence>
<dbReference type="EMBL" id="CP104558">
    <property type="protein sequence ID" value="UXH43216.1"/>
    <property type="molecule type" value="Genomic_DNA"/>
</dbReference>
<proteinExistence type="predicted"/>
<accession>A0ACD4C471</accession>
<evidence type="ECO:0000313" key="2">
    <source>
        <dbReference type="Proteomes" id="UP001064027"/>
    </source>
</evidence>
<keyword evidence="2" id="KW-1185">Reference proteome</keyword>
<dbReference type="Proteomes" id="UP001064027">
    <property type="component" value="Chromosome"/>
</dbReference>
<protein>
    <submittedName>
        <fullName evidence="1">LacI family transcriptional regulator</fullName>
    </submittedName>
</protein>
<reference evidence="1" key="1">
    <citation type="submission" date="2022-09" db="EMBL/GenBank/DDBJ databases">
        <title>Complete genome sequence of Rossellomorea vietnamensis strain RL-WG62, a newly isolated PGPR with the potential for plant salinity stress alleviation.</title>
        <authorList>
            <person name="Ren L."/>
            <person name="Wang G."/>
            <person name="Hu H."/>
        </authorList>
    </citation>
    <scope>NUCLEOTIDE SEQUENCE</scope>
    <source>
        <strain evidence="1">RL-WG62</strain>
    </source>
</reference>
<name>A0ACD4C471_9BACI</name>
<gene>
    <name evidence="1" type="ORF">N5C46_16170</name>
</gene>